<accession>A0A2K1JV23</accession>
<reference evidence="2" key="3">
    <citation type="submission" date="2020-12" db="UniProtKB">
        <authorList>
            <consortium name="EnsemblPlants"/>
        </authorList>
    </citation>
    <scope>IDENTIFICATION</scope>
</reference>
<reference evidence="1 3" key="1">
    <citation type="journal article" date="2008" name="Science">
        <title>The Physcomitrella genome reveals evolutionary insights into the conquest of land by plants.</title>
        <authorList>
            <person name="Rensing S."/>
            <person name="Lang D."/>
            <person name="Zimmer A."/>
            <person name="Terry A."/>
            <person name="Salamov A."/>
            <person name="Shapiro H."/>
            <person name="Nishiyama T."/>
            <person name="Perroud P.-F."/>
            <person name="Lindquist E."/>
            <person name="Kamisugi Y."/>
            <person name="Tanahashi T."/>
            <person name="Sakakibara K."/>
            <person name="Fujita T."/>
            <person name="Oishi K."/>
            <person name="Shin-I T."/>
            <person name="Kuroki Y."/>
            <person name="Toyoda A."/>
            <person name="Suzuki Y."/>
            <person name="Hashimoto A."/>
            <person name="Yamaguchi K."/>
            <person name="Sugano A."/>
            <person name="Kohara Y."/>
            <person name="Fujiyama A."/>
            <person name="Anterola A."/>
            <person name="Aoki S."/>
            <person name="Ashton N."/>
            <person name="Barbazuk W.B."/>
            <person name="Barker E."/>
            <person name="Bennetzen J."/>
            <person name="Bezanilla M."/>
            <person name="Blankenship R."/>
            <person name="Cho S.H."/>
            <person name="Dutcher S."/>
            <person name="Estelle M."/>
            <person name="Fawcett J.A."/>
            <person name="Gundlach H."/>
            <person name="Hanada K."/>
            <person name="Heyl A."/>
            <person name="Hicks K.A."/>
            <person name="Hugh J."/>
            <person name="Lohr M."/>
            <person name="Mayer K."/>
            <person name="Melkozernov A."/>
            <person name="Murata T."/>
            <person name="Nelson D."/>
            <person name="Pils B."/>
            <person name="Prigge M."/>
            <person name="Reiss B."/>
            <person name="Renner T."/>
            <person name="Rombauts S."/>
            <person name="Rushton P."/>
            <person name="Sanderfoot A."/>
            <person name="Schween G."/>
            <person name="Shiu S.-H."/>
            <person name="Stueber K."/>
            <person name="Theodoulou F.L."/>
            <person name="Tu H."/>
            <person name="Van de Peer Y."/>
            <person name="Verrier P.J."/>
            <person name="Waters E."/>
            <person name="Wood A."/>
            <person name="Yang L."/>
            <person name="Cove D."/>
            <person name="Cuming A."/>
            <person name="Hasebe M."/>
            <person name="Lucas S."/>
            <person name="Mishler D.B."/>
            <person name="Reski R."/>
            <person name="Grigoriev I."/>
            <person name="Quatrano R.S."/>
            <person name="Boore J.L."/>
        </authorList>
    </citation>
    <scope>NUCLEOTIDE SEQUENCE [LARGE SCALE GENOMIC DNA]</scope>
    <source>
        <strain evidence="2 3">cv. Gransden 2004</strain>
    </source>
</reference>
<evidence type="ECO:0000313" key="3">
    <source>
        <dbReference type="Proteomes" id="UP000006727"/>
    </source>
</evidence>
<name>A0A2K1JV23_PHYPA</name>
<dbReference type="Proteomes" id="UP000006727">
    <property type="component" value="Chromosome 11"/>
</dbReference>
<dbReference type="Gramene" id="Pp3c11_17290V3.1">
    <property type="protein sequence ID" value="Pp3c11_17290V3.1"/>
    <property type="gene ID" value="Pp3c11_17290"/>
</dbReference>
<keyword evidence="3" id="KW-1185">Reference proteome</keyword>
<organism evidence="1">
    <name type="scientific">Physcomitrium patens</name>
    <name type="common">Spreading-leaved earth moss</name>
    <name type="synonym">Physcomitrella patens</name>
    <dbReference type="NCBI Taxonomy" id="3218"/>
    <lineage>
        <taxon>Eukaryota</taxon>
        <taxon>Viridiplantae</taxon>
        <taxon>Streptophyta</taxon>
        <taxon>Embryophyta</taxon>
        <taxon>Bryophyta</taxon>
        <taxon>Bryophytina</taxon>
        <taxon>Bryopsida</taxon>
        <taxon>Funariidae</taxon>
        <taxon>Funariales</taxon>
        <taxon>Funariaceae</taxon>
        <taxon>Physcomitrium</taxon>
    </lineage>
</organism>
<dbReference type="AlphaFoldDB" id="A0A2K1JV23"/>
<dbReference type="EMBL" id="ABEU02000011">
    <property type="protein sequence ID" value="PNR45372.1"/>
    <property type="molecule type" value="Genomic_DNA"/>
</dbReference>
<evidence type="ECO:0000313" key="2">
    <source>
        <dbReference type="EnsemblPlants" id="Pp3c11_17290V3.1"/>
    </source>
</evidence>
<proteinExistence type="predicted"/>
<dbReference type="InParanoid" id="A0A2K1JV23"/>
<protein>
    <submittedName>
        <fullName evidence="1 2">Uncharacterized protein</fullName>
    </submittedName>
</protein>
<evidence type="ECO:0000313" key="1">
    <source>
        <dbReference type="EMBL" id="PNR45372.1"/>
    </source>
</evidence>
<dbReference type="EnsemblPlants" id="Pp3c11_17290V3.1">
    <property type="protein sequence ID" value="Pp3c11_17290V3.1"/>
    <property type="gene ID" value="Pp3c11_17290"/>
</dbReference>
<sequence>MRDSLESVRNNHPLHLIVRCRNSFEGLQALKGSSSSLGLVRNHTATWSELIRTRSEGKLTRSRLSTASPCQYCEHFDVTYYSYYKTYRFMRLARVVIHSIATQTSATNYQARREV</sequence>
<reference evidence="1 3" key="2">
    <citation type="journal article" date="2018" name="Plant J.">
        <title>The Physcomitrella patens chromosome-scale assembly reveals moss genome structure and evolution.</title>
        <authorList>
            <person name="Lang D."/>
            <person name="Ullrich K.K."/>
            <person name="Murat F."/>
            <person name="Fuchs J."/>
            <person name="Jenkins J."/>
            <person name="Haas F.B."/>
            <person name="Piednoel M."/>
            <person name="Gundlach H."/>
            <person name="Van Bel M."/>
            <person name="Meyberg R."/>
            <person name="Vives C."/>
            <person name="Morata J."/>
            <person name="Symeonidi A."/>
            <person name="Hiss M."/>
            <person name="Muchero W."/>
            <person name="Kamisugi Y."/>
            <person name="Saleh O."/>
            <person name="Blanc G."/>
            <person name="Decker E.L."/>
            <person name="van Gessel N."/>
            <person name="Grimwood J."/>
            <person name="Hayes R.D."/>
            <person name="Graham S.W."/>
            <person name="Gunter L.E."/>
            <person name="McDaniel S.F."/>
            <person name="Hoernstein S.N.W."/>
            <person name="Larsson A."/>
            <person name="Li F.W."/>
            <person name="Perroud P.F."/>
            <person name="Phillips J."/>
            <person name="Ranjan P."/>
            <person name="Rokshar D.S."/>
            <person name="Rothfels C.J."/>
            <person name="Schneider L."/>
            <person name="Shu S."/>
            <person name="Stevenson D.W."/>
            <person name="Thummler F."/>
            <person name="Tillich M."/>
            <person name="Villarreal Aguilar J.C."/>
            <person name="Widiez T."/>
            <person name="Wong G.K."/>
            <person name="Wymore A."/>
            <person name="Zhang Y."/>
            <person name="Zimmer A.D."/>
            <person name="Quatrano R.S."/>
            <person name="Mayer K.F.X."/>
            <person name="Goodstein D."/>
            <person name="Casacuberta J.M."/>
            <person name="Vandepoele K."/>
            <person name="Reski R."/>
            <person name="Cuming A.C."/>
            <person name="Tuskan G.A."/>
            <person name="Maumus F."/>
            <person name="Salse J."/>
            <person name="Schmutz J."/>
            <person name="Rensing S.A."/>
        </authorList>
    </citation>
    <scope>NUCLEOTIDE SEQUENCE [LARGE SCALE GENOMIC DNA]</scope>
    <source>
        <strain evidence="2 3">cv. Gransden 2004</strain>
    </source>
</reference>
<gene>
    <name evidence="1" type="ORF">PHYPA_015143</name>
</gene>